<evidence type="ECO:0000313" key="3">
    <source>
        <dbReference type="Proteomes" id="UP000038045"/>
    </source>
</evidence>
<sequence length="479" mass="55984">MVRTYNWNPSTQTHVNIGNSSSSKFNSDKYDIIDNKTSWSNVEKVSLDLLNGKLSNINNEKYITRNDSLFPTLKTTNTSSPLTIQENNNYFHPSVMSSYTNGDKNNDEVSWTLPQEIVEGRTFIVGMKAYYINGSVFYKPIPVQKSVSSLINDHSQNKQFVNENPANFLHNNVEKVNMNNYVENKFIYPSSNGEFHGKVIYEEDRKLPILEKQRLQEYENSRFIERGKMSFHDLSTKDRHKYELLQQIEENKRRKEMERYKEWEMEEKRRIRDEMYLEKQRQAMKEEENQAKQKIEMIQKKAETIAAKATEISKNNLNVKDKHLRNQKDNTERGKLTSQYNTLCLLDNNRKNNDINSEDRLSLKSLTSHSVRSTSPSSKRLEWWEVKKTNQMNVRSTSPPIPVLRGKDKEKGSLDVSNTSTKFEHPHDNEYSNNFKNSKNYIERDGRQNSVSSNKSNNLSATAESLQKQLRLTKDANTN</sequence>
<proteinExistence type="predicted"/>
<name>A0A0N4Z7U7_PARTI</name>
<feature type="compositionally biased region" description="Low complexity" evidence="2">
    <location>
        <begin position="449"/>
        <end position="460"/>
    </location>
</feature>
<reference evidence="4" key="1">
    <citation type="submission" date="2017-02" db="UniProtKB">
        <authorList>
            <consortium name="WormBaseParasite"/>
        </authorList>
    </citation>
    <scope>IDENTIFICATION</scope>
</reference>
<organism evidence="3 4">
    <name type="scientific">Parastrongyloides trichosuri</name>
    <name type="common">Possum-specific nematode worm</name>
    <dbReference type="NCBI Taxonomy" id="131310"/>
    <lineage>
        <taxon>Eukaryota</taxon>
        <taxon>Metazoa</taxon>
        <taxon>Ecdysozoa</taxon>
        <taxon>Nematoda</taxon>
        <taxon>Chromadorea</taxon>
        <taxon>Rhabditida</taxon>
        <taxon>Tylenchina</taxon>
        <taxon>Panagrolaimomorpha</taxon>
        <taxon>Strongyloidoidea</taxon>
        <taxon>Strongyloididae</taxon>
        <taxon>Parastrongyloides</taxon>
    </lineage>
</organism>
<feature type="coiled-coil region" evidence="1">
    <location>
        <begin position="277"/>
        <end position="304"/>
    </location>
</feature>
<dbReference type="WBParaSite" id="PTRK_0000325800.1">
    <property type="protein sequence ID" value="PTRK_0000325800.1"/>
    <property type="gene ID" value="PTRK_0000325800"/>
</dbReference>
<evidence type="ECO:0000256" key="1">
    <source>
        <dbReference type="SAM" id="Coils"/>
    </source>
</evidence>
<keyword evidence="1" id="KW-0175">Coiled coil</keyword>
<dbReference type="AlphaFoldDB" id="A0A0N4Z7U7"/>
<protein>
    <submittedName>
        <fullName evidence="4">CCDC66 domain-containing protein</fullName>
    </submittedName>
</protein>
<dbReference type="STRING" id="131310.A0A0N4Z7U7"/>
<feature type="compositionally biased region" description="Polar residues" evidence="2">
    <location>
        <begin position="461"/>
        <end position="479"/>
    </location>
</feature>
<evidence type="ECO:0000256" key="2">
    <source>
        <dbReference type="SAM" id="MobiDB-lite"/>
    </source>
</evidence>
<accession>A0A0N4Z7U7</accession>
<feature type="region of interest" description="Disordered" evidence="2">
    <location>
        <begin position="393"/>
        <end position="479"/>
    </location>
</feature>
<evidence type="ECO:0000313" key="4">
    <source>
        <dbReference type="WBParaSite" id="PTRK_0000325800.1"/>
    </source>
</evidence>
<feature type="compositionally biased region" description="Polar residues" evidence="2">
    <location>
        <begin position="431"/>
        <end position="440"/>
    </location>
</feature>
<dbReference type="Proteomes" id="UP000038045">
    <property type="component" value="Unplaced"/>
</dbReference>
<keyword evidence="3" id="KW-1185">Reference proteome</keyword>